<dbReference type="InterPro" id="IPR008311">
    <property type="entry name" value="UCP028101"/>
</dbReference>
<dbReference type="InterPro" id="IPR015943">
    <property type="entry name" value="WD40/YVTN_repeat-like_dom_sf"/>
</dbReference>
<dbReference type="PIRSF" id="PIRSF028101">
    <property type="entry name" value="UCP028101"/>
    <property type="match status" value="1"/>
</dbReference>
<sequence>MAIDRRSFLAGIGAAAALALSGGSARAGSPAVYVACARAGDGSQRVCGFTGEGRLLFSTALPERGHDVAARPGSDELVVFARRPGDWMAVVERGSGRVTRVVLAAEGRHFYGHGAFSADGRVLWATESRIETGAGVLGAYDCAAGYARIGEVETGGIGPHDLAFLPGTDRLVVANGGIRTHPETGREILNPGALAPSLAVLRPESGEVEEVVELGPDLADLSIRHLAVAGDGATVFGCQYAGDPLAVVPLVGVRETSGRVRLLEMPEDDLISMENYVGSVALDPSGAILCATSPHGSVAAFFERASGRYLGRRRMSDVCGAAPGDVAGTFLVTSGNDGVAIARVPPGDLADLGAELAGMVWDNHALRL</sequence>
<evidence type="ECO:0000313" key="2">
    <source>
        <dbReference type="EMBL" id="GGK31875.1"/>
    </source>
</evidence>
<protein>
    <recommendedName>
        <fullName evidence="4">DUF1513 domain-containing protein</fullName>
    </recommendedName>
</protein>
<evidence type="ECO:0008006" key="4">
    <source>
        <dbReference type="Google" id="ProtNLM"/>
    </source>
</evidence>
<dbReference type="RefSeq" id="WP_188911932.1">
    <property type="nucleotide sequence ID" value="NZ_BMMF01000005.1"/>
</dbReference>
<name>A0A917Q6S5_9HYPH</name>
<dbReference type="EMBL" id="BMMF01000005">
    <property type="protein sequence ID" value="GGK31875.1"/>
    <property type="molecule type" value="Genomic_DNA"/>
</dbReference>
<organism evidence="2 3">
    <name type="scientific">Salinarimonas ramus</name>
    <dbReference type="NCBI Taxonomy" id="690164"/>
    <lineage>
        <taxon>Bacteria</taxon>
        <taxon>Pseudomonadati</taxon>
        <taxon>Pseudomonadota</taxon>
        <taxon>Alphaproteobacteria</taxon>
        <taxon>Hyphomicrobiales</taxon>
        <taxon>Salinarimonadaceae</taxon>
        <taxon>Salinarimonas</taxon>
    </lineage>
</organism>
<proteinExistence type="predicted"/>
<dbReference type="InterPro" id="IPR006311">
    <property type="entry name" value="TAT_signal"/>
</dbReference>
<accession>A0A917Q6S5</accession>
<dbReference type="InterPro" id="IPR011044">
    <property type="entry name" value="Quino_amine_DH_bsu"/>
</dbReference>
<dbReference type="Pfam" id="PF07433">
    <property type="entry name" value="DUF1513"/>
    <property type="match status" value="1"/>
</dbReference>
<dbReference type="SUPFAM" id="SSF50969">
    <property type="entry name" value="YVTN repeat-like/Quinoprotein amine dehydrogenase"/>
    <property type="match status" value="1"/>
</dbReference>
<dbReference type="Gene3D" id="2.130.10.10">
    <property type="entry name" value="YVTN repeat-like/Quinoprotein amine dehydrogenase"/>
    <property type="match status" value="1"/>
</dbReference>
<feature type="chain" id="PRO_5037472673" description="DUF1513 domain-containing protein" evidence="1">
    <location>
        <begin position="28"/>
        <end position="368"/>
    </location>
</feature>
<evidence type="ECO:0000256" key="1">
    <source>
        <dbReference type="SAM" id="SignalP"/>
    </source>
</evidence>
<dbReference type="PROSITE" id="PS51318">
    <property type="entry name" value="TAT"/>
    <property type="match status" value="1"/>
</dbReference>
<reference evidence="2 3" key="1">
    <citation type="journal article" date="2014" name="Int. J. Syst. Evol. Microbiol.">
        <title>Complete genome sequence of Corynebacterium casei LMG S-19264T (=DSM 44701T), isolated from a smear-ripened cheese.</title>
        <authorList>
            <consortium name="US DOE Joint Genome Institute (JGI-PGF)"/>
            <person name="Walter F."/>
            <person name="Albersmeier A."/>
            <person name="Kalinowski J."/>
            <person name="Ruckert C."/>
        </authorList>
    </citation>
    <scope>NUCLEOTIDE SEQUENCE [LARGE SCALE GENOMIC DNA]</scope>
    <source>
        <strain evidence="2 3">CGMCC 1.9161</strain>
    </source>
</reference>
<keyword evidence="3" id="KW-1185">Reference proteome</keyword>
<feature type="signal peptide" evidence="1">
    <location>
        <begin position="1"/>
        <end position="27"/>
    </location>
</feature>
<evidence type="ECO:0000313" key="3">
    <source>
        <dbReference type="Proteomes" id="UP000600449"/>
    </source>
</evidence>
<dbReference type="Proteomes" id="UP000600449">
    <property type="component" value="Unassembled WGS sequence"/>
</dbReference>
<dbReference type="AlphaFoldDB" id="A0A917Q6S5"/>
<keyword evidence="1" id="KW-0732">Signal</keyword>
<comment type="caution">
    <text evidence="2">The sequence shown here is derived from an EMBL/GenBank/DDBJ whole genome shotgun (WGS) entry which is preliminary data.</text>
</comment>
<gene>
    <name evidence="2" type="ORF">GCM10011322_18110</name>
</gene>